<evidence type="ECO:0000313" key="8">
    <source>
        <dbReference type="Proteomes" id="UP000694845"/>
    </source>
</evidence>
<dbReference type="Proteomes" id="UP000694845">
    <property type="component" value="Unplaced"/>
</dbReference>
<feature type="domain" description="Dynein assembly factor 3 C-terminal" evidence="7">
    <location>
        <begin position="139"/>
        <end position="460"/>
    </location>
</feature>
<keyword evidence="3" id="KW-0970">Cilium biogenesis/degradation</keyword>
<dbReference type="OrthoDB" id="538817at2759"/>
<dbReference type="OMA" id="MREGIYQ"/>
<feature type="region of interest" description="Disordered" evidence="5">
    <location>
        <begin position="310"/>
        <end position="369"/>
    </location>
</feature>
<evidence type="ECO:0000259" key="7">
    <source>
        <dbReference type="Pfam" id="PF14740"/>
    </source>
</evidence>
<proteinExistence type="inferred from homology"/>
<evidence type="ECO:0000259" key="6">
    <source>
        <dbReference type="Pfam" id="PF14737"/>
    </source>
</evidence>
<name>A0A8B7ZUM8_ACAPL</name>
<evidence type="ECO:0000256" key="5">
    <source>
        <dbReference type="SAM" id="MobiDB-lite"/>
    </source>
</evidence>
<dbReference type="Pfam" id="PF14740">
    <property type="entry name" value="DUF4471"/>
    <property type="match status" value="1"/>
</dbReference>
<dbReference type="InterPro" id="IPR027974">
    <property type="entry name" value="DUF4470"/>
</dbReference>
<feature type="compositionally biased region" description="Basic and acidic residues" evidence="5">
    <location>
        <begin position="314"/>
        <end position="333"/>
    </location>
</feature>
<dbReference type="GO" id="GO:0044458">
    <property type="term" value="P:motile cilium assembly"/>
    <property type="evidence" value="ECO:0007669"/>
    <property type="project" value="TreeGrafter"/>
</dbReference>
<comment type="subcellular location">
    <subcellularLocation>
        <location evidence="4">Dynein axonemal particle</location>
    </subcellularLocation>
</comment>
<dbReference type="PANTHER" id="PTHR22118">
    <property type="entry name" value="DYNEIN ASSEMBLY FACTOR 3, AXONEMAL"/>
    <property type="match status" value="1"/>
</dbReference>
<protein>
    <submittedName>
        <fullName evidence="9">Dynein assembly factor 3, axonemal-like isoform X1</fullName>
    </submittedName>
</protein>
<dbReference type="PANTHER" id="PTHR22118:SF14">
    <property type="entry name" value="DYNEIN AXONEMAL ASSEMBLY FACTOR 3"/>
    <property type="match status" value="1"/>
</dbReference>
<dbReference type="GO" id="GO:0120293">
    <property type="term" value="C:dynein axonemal particle"/>
    <property type="evidence" value="ECO:0007669"/>
    <property type="project" value="UniProtKB-SubCell"/>
</dbReference>
<sequence>MVDAFGAITWWGFSPALDFQDKVRDSESSSDLNILMIGAGDCRHMLKTLALSHRHTKRKINFYVVESNLELLGRHLLLTSIALESPKLMGLQEKTELFLEVFGNSLVRRQTRDYIVSKANDFIRMVTDLDYLARELPAFDLSLLKFKERDQLEAIFKFWRGSDDRVFDISKCWDNRLRHYLANRYDSRVGVYDWDYNMKLLDRGAGIIHKKEYSYWRETGSAFSVREGTYDVPNKTLASGLIVKTSGGNVPQRGYWGDIVSSPYLAFGIECNEASLMKKTNDTYTKTAQDISEYNILAILHELTTGEKYVLPKPSKETESKEKANSEGAKLEEITEEDEEEEEEEKSNKNEEKELEENGESDQTSVEHENIPIEDVKIHFLPIGSAREINKKGKYKGLFNIIYLSNSMVHYLTEDLRAVFADQAMVITETARFMLELKTEQCQEFLSKVTGMATAVGCQITSHGDALKDSFLRFRFERKT</sequence>
<dbReference type="KEGG" id="aplc:110988204"/>
<keyword evidence="8" id="KW-1185">Reference proteome</keyword>
<evidence type="ECO:0000256" key="1">
    <source>
        <dbReference type="ARBA" id="ARBA00010449"/>
    </source>
</evidence>
<dbReference type="Pfam" id="PF14737">
    <property type="entry name" value="DUF4470"/>
    <property type="match status" value="1"/>
</dbReference>
<dbReference type="GO" id="GO:0070286">
    <property type="term" value="P:axonemal dynein complex assembly"/>
    <property type="evidence" value="ECO:0007669"/>
    <property type="project" value="InterPro"/>
</dbReference>
<dbReference type="AlphaFoldDB" id="A0A8B7ZUM8"/>
<dbReference type="InterPro" id="IPR039304">
    <property type="entry name" value="DNAAF3"/>
</dbReference>
<reference evidence="9" key="1">
    <citation type="submission" date="2025-08" db="UniProtKB">
        <authorList>
            <consortium name="RefSeq"/>
        </authorList>
    </citation>
    <scope>IDENTIFICATION</scope>
</reference>
<dbReference type="CTD" id="352909"/>
<evidence type="ECO:0000256" key="3">
    <source>
        <dbReference type="ARBA" id="ARBA00022794"/>
    </source>
</evidence>
<evidence type="ECO:0000313" key="9">
    <source>
        <dbReference type="RefSeq" id="XP_022107211.1"/>
    </source>
</evidence>
<dbReference type="RefSeq" id="XP_022107211.1">
    <property type="nucleotide sequence ID" value="XM_022251519.1"/>
</dbReference>
<dbReference type="InterPro" id="IPR028235">
    <property type="entry name" value="DNAAF3_C"/>
</dbReference>
<feature type="compositionally biased region" description="Acidic residues" evidence="5">
    <location>
        <begin position="334"/>
        <end position="345"/>
    </location>
</feature>
<dbReference type="GeneID" id="110988204"/>
<comment type="similarity">
    <text evidence="1">Belongs to the DNAAF3 family.</text>
</comment>
<feature type="domain" description="DUF4470" evidence="6">
    <location>
        <begin position="10"/>
        <end position="106"/>
    </location>
</feature>
<gene>
    <name evidence="9" type="primary">LOC110988204</name>
</gene>
<evidence type="ECO:0000256" key="2">
    <source>
        <dbReference type="ARBA" id="ARBA00022490"/>
    </source>
</evidence>
<organism evidence="8 9">
    <name type="scientific">Acanthaster planci</name>
    <name type="common">Crown-of-thorns starfish</name>
    <dbReference type="NCBI Taxonomy" id="133434"/>
    <lineage>
        <taxon>Eukaryota</taxon>
        <taxon>Metazoa</taxon>
        <taxon>Echinodermata</taxon>
        <taxon>Eleutherozoa</taxon>
        <taxon>Asterozoa</taxon>
        <taxon>Asteroidea</taxon>
        <taxon>Valvatacea</taxon>
        <taxon>Valvatida</taxon>
        <taxon>Acanthasteridae</taxon>
        <taxon>Acanthaster</taxon>
    </lineage>
</organism>
<evidence type="ECO:0000256" key="4">
    <source>
        <dbReference type="ARBA" id="ARBA00024190"/>
    </source>
</evidence>
<accession>A0A8B7ZUM8</accession>
<keyword evidence="2" id="KW-0963">Cytoplasm</keyword>